<evidence type="ECO:0000313" key="3">
    <source>
        <dbReference type="EMBL" id="WUQ16709.1"/>
    </source>
</evidence>
<dbReference type="Pfam" id="PF00652">
    <property type="entry name" value="Ricin_B_lectin"/>
    <property type="match status" value="1"/>
</dbReference>
<protein>
    <submittedName>
        <fullName evidence="3">Ricin-type beta-trefoil lectin domain protein</fullName>
    </submittedName>
</protein>
<organism evidence="3 4">
    <name type="scientific">Streptomyces virginiae</name>
    <name type="common">Streptomyces cinnamonensis</name>
    <dbReference type="NCBI Taxonomy" id="1961"/>
    <lineage>
        <taxon>Bacteria</taxon>
        <taxon>Bacillati</taxon>
        <taxon>Actinomycetota</taxon>
        <taxon>Actinomycetes</taxon>
        <taxon>Kitasatosporales</taxon>
        <taxon>Streptomycetaceae</taxon>
        <taxon>Streptomyces</taxon>
    </lineage>
</organism>
<dbReference type="SMART" id="SM00458">
    <property type="entry name" value="RICIN"/>
    <property type="match status" value="1"/>
</dbReference>
<dbReference type="RefSeq" id="WP_328964968.1">
    <property type="nucleotide sequence ID" value="NZ_CP108090.1"/>
</dbReference>
<feature type="region of interest" description="Disordered" evidence="1">
    <location>
        <begin position="494"/>
        <end position="528"/>
    </location>
</feature>
<dbReference type="Gene3D" id="2.80.10.50">
    <property type="match status" value="1"/>
</dbReference>
<feature type="region of interest" description="Disordered" evidence="1">
    <location>
        <begin position="306"/>
        <end position="379"/>
    </location>
</feature>
<dbReference type="InterPro" id="IPR035992">
    <property type="entry name" value="Ricin_B-like_lectins"/>
</dbReference>
<evidence type="ECO:0000313" key="4">
    <source>
        <dbReference type="Proteomes" id="UP001432039"/>
    </source>
</evidence>
<feature type="domain" description="Ricin B lectin" evidence="2">
    <location>
        <begin position="388"/>
        <end position="520"/>
    </location>
</feature>
<keyword evidence="4" id="KW-1185">Reference proteome</keyword>
<gene>
    <name evidence="3" type="ORF">OG517_37745</name>
</gene>
<dbReference type="SUPFAM" id="SSF50370">
    <property type="entry name" value="Ricin B-like lectins"/>
    <property type="match status" value="1"/>
</dbReference>
<accession>A0ABZ1TLK8</accession>
<dbReference type="Proteomes" id="UP001432039">
    <property type="component" value="Chromosome"/>
</dbReference>
<feature type="region of interest" description="Disordered" evidence="1">
    <location>
        <begin position="242"/>
        <end position="279"/>
    </location>
</feature>
<dbReference type="EMBL" id="CP108090">
    <property type="protein sequence ID" value="WUQ16709.1"/>
    <property type="molecule type" value="Genomic_DNA"/>
</dbReference>
<evidence type="ECO:0000256" key="1">
    <source>
        <dbReference type="SAM" id="MobiDB-lite"/>
    </source>
</evidence>
<sequence length="528" mass="54038">MTDQQLCDTIRTADPAAPSAGTELRRRHGPRVFAFARTVCGDLLPARRAADRATERFLELLAATTDVLDQPPRLSLLALVSASASPTPSAPSGAGPAPLDSDLQSFVRKGFITLSPRTQAVLWHSVVEREPDEHVATITGDRPESVPDLAHRALAACRDAFLRVHLQARPTPHCPAYARMLDAAAGRADVRGNPDLTRHVDGCPGCAAALRGLVALCDTPGPSLAGSLLGPAGPLYLSAATRTDQDSDTEDTLSLPVATAAGGGPESTSGDRKPSALGQRPVGRISLGVAAVLITATAIAVAVPTTWGPEPPAAARRQPPRAHVEAGGAGSPAPSVSRSRPSTSASPARSPSASPSATGPSPSDGPTPAPTPTGEAATADPVQPFRASSFVPAVNSATGLCLDVRGGTFANGVDVITARCRAGAPVQQWRLDEKGLLRNAANPSYCLDARGSAGDGVGIWSCSAFGRAEGNNLVFSTDATGRIKPRIAPGYVVTSGSGEPGAPVTFGRTGPAAEQRWNEPTGQTSSSQ</sequence>
<name>A0ABZ1TLK8_STRVG</name>
<dbReference type="PROSITE" id="PS50231">
    <property type="entry name" value="RICIN_B_LECTIN"/>
    <property type="match status" value="1"/>
</dbReference>
<dbReference type="InterPro" id="IPR000772">
    <property type="entry name" value="Ricin_B_lectin"/>
</dbReference>
<proteinExistence type="predicted"/>
<feature type="compositionally biased region" description="Low complexity" evidence="1">
    <location>
        <begin position="331"/>
        <end position="362"/>
    </location>
</feature>
<feature type="compositionally biased region" description="Polar residues" evidence="1">
    <location>
        <begin position="518"/>
        <end position="528"/>
    </location>
</feature>
<reference evidence="3" key="1">
    <citation type="submission" date="2022-10" db="EMBL/GenBank/DDBJ databases">
        <title>The complete genomes of actinobacterial strains from the NBC collection.</title>
        <authorList>
            <person name="Joergensen T.S."/>
            <person name="Alvarez Arevalo M."/>
            <person name="Sterndorff E.B."/>
            <person name="Faurdal D."/>
            <person name="Vuksanovic O."/>
            <person name="Mourched A.-S."/>
            <person name="Charusanti P."/>
            <person name="Shaw S."/>
            <person name="Blin K."/>
            <person name="Weber T."/>
        </authorList>
    </citation>
    <scope>NUCLEOTIDE SEQUENCE</scope>
    <source>
        <strain evidence="3">NBC_00248</strain>
    </source>
</reference>
<evidence type="ECO:0000259" key="2">
    <source>
        <dbReference type="SMART" id="SM00458"/>
    </source>
</evidence>